<dbReference type="InterPro" id="IPR001506">
    <property type="entry name" value="Peptidase_M12A"/>
</dbReference>
<dbReference type="STRING" id="188477.A0A3S1BNP2"/>
<evidence type="ECO:0000256" key="8">
    <source>
        <dbReference type="RuleBase" id="RU361183"/>
    </source>
</evidence>
<gene>
    <name evidence="10" type="ORF">EGW08_020989</name>
</gene>
<dbReference type="InterPro" id="IPR034035">
    <property type="entry name" value="Astacin-like_dom"/>
</dbReference>
<protein>
    <recommendedName>
        <fullName evidence="8">Metalloendopeptidase</fullName>
        <ecNumber evidence="8">3.4.24.-</ecNumber>
    </recommendedName>
</protein>
<name>A0A3S1BNP2_ELYCH</name>
<dbReference type="CDD" id="cd04280">
    <property type="entry name" value="ZnMc_astacin_like"/>
    <property type="match status" value="1"/>
</dbReference>
<dbReference type="PANTHER" id="PTHR10127:SF780">
    <property type="entry name" value="METALLOENDOPEPTIDASE"/>
    <property type="match status" value="1"/>
</dbReference>
<dbReference type="SMART" id="SM00235">
    <property type="entry name" value="ZnMc"/>
    <property type="match status" value="1"/>
</dbReference>
<feature type="binding site" evidence="7">
    <location>
        <position position="66"/>
    </location>
    <ligand>
        <name>Zn(2+)</name>
        <dbReference type="ChEBI" id="CHEBI:29105"/>
        <note>catalytic</note>
    </ligand>
</feature>
<proteinExistence type="predicted"/>
<dbReference type="InterPro" id="IPR024079">
    <property type="entry name" value="MetalloPept_cat_dom_sf"/>
</dbReference>
<dbReference type="GO" id="GO:0006508">
    <property type="term" value="P:proteolysis"/>
    <property type="evidence" value="ECO:0007669"/>
    <property type="project" value="UniProtKB-KW"/>
</dbReference>
<dbReference type="AlphaFoldDB" id="A0A3S1BNP2"/>
<evidence type="ECO:0000256" key="4">
    <source>
        <dbReference type="ARBA" id="ARBA00022833"/>
    </source>
</evidence>
<keyword evidence="11" id="KW-1185">Reference proteome</keyword>
<reference evidence="10 11" key="1">
    <citation type="submission" date="2019-01" db="EMBL/GenBank/DDBJ databases">
        <title>A draft genome assembly of the solar-powered sea slug Elysia chlorotica.</title>
        <authorList>
            <person name="Cai H."/>
            <person name="Li Q."/>
            <person name="Fang X."/>
            <person name="Li J."/>
            <person name="Curtis N.E."/>
            <person name="Altenburger A."/>
            <person name="Shibata T."/>
            <person name="Feng M."/>
            <person name="Maeda T."/>
            <person name="Schwartz J.A."/>
            <person name="Shigenobu S."/>
            <person name="Lundholm N."/>
            <person name="Nishiyama T."/>
            <person name="Yang H."/>
            <person name="Hasebe M."/>
            <person name="Li S."/>
            <person name="Pierce S.K."/>
            <person name="Wang J."/>
        </authorList>
    </citation>
    <scope>NUCLEOTIDE SEQUENCE [LARGE SCALE GENOMIC DNA]</scope>
    <source>
        <strain evidence="10">EC2010</strain>
        <tissue evidence="10">Whole organism of an adult</tissue>
    </source>
</reference>
<evidence type="ECO:0000256" key="7">
    <source>
        <dbReference type="PROSITE-ProRule" id="PRU01211"/>
    </source>
</evidence>
<feature type="binding site" evidence="7">
    <location>
        <position position="72"/>
    </location>
    <ligand>
        <name>Zn(2+)</name>
        <dbReference type="ChEBI" id="CHEBI:29105"/>
        <note>catalytic</note>
    </ligand>
</feature>
<dbReference type="SUPFAM" id="SSF82895">
    <property type="entry name" value="TSP-1 type 1 repeat"/>
    <property type="match status" value="1"/>
</dbReference>
<dbReference type="SMART" id="SM00209">
    <property type="entry name" value="TSP1"/>
    <property type="match status" value="1"/>
</dbReference>
<feature type="disulfide bond" evidence="7">
    <location>
        <begin position="9"/>
        <end position="164"/>
    </location>
</feature>
<keyword evidence="1 7" id="KW-0645">Protease</keyword>
<accession>A0A3S1BNP2</accession>
<dbReference type="Proteomes" id="UP000271974">
    <property type="component" value="Unassembled WGS sequence"/>
</dbReference>
<dbReference type="InterPro" id="IPR036383">
    <property type="entry name" value="TSP1_rpt_sf"/>
</dbReference>
<keyword evidence="7" id="KW-1015">Disulfide bond</keyword>
<evidence type="ECO:0000256" key="1">
    <source>
        <dbReference type="ARBA" id="ARBA00022670"/>
    </source>
</evidence>
<dbReference type="InterPro" id="IPR000884">
    <property type="entry name" value="TSP1_rpt"/>
</dbReference>
<feature type="active site" evidence="7">
    <location>
        <position position="63"/>
    </location>
</feature>
<dbReference type="Pfam" id="PF00090">
    <property type="entry name" value="TSP_1"/>
    <property type="match status" value="1"/>
</dbReference>
<evidence type="ECO:0000313" key="11">
    <source>
        <dbReference type="Proteomes" id="UP000271974"/>
    </source>
</evidence>
<dbReference type="SUPFAM" id="SSF55486">
    <property type="entry name" value="Metalloproteases ('zincins'), catalytic domain"/>
    <property type="match status" value="1"/>
</dbReference>
<keyword evidence="4 7" id="KW-0862">Zinc</keyword>
<evidence type="ECO:0000256" key="6">
    <source>
        <dbReference type="ARBA" id="ARBA00023180"/>
    </source>
</evidence>
<comment type="cofactor">
    <cofactor evidence="7 8">
        <name>Zn(2+)</name>
        <dbReference type="ChEBI" id="CHEBI:29105"/>
    </cofactor>
    <text evidence="7 8">Binds 1 zinc ion per subunit.</text>
</comment>
<dbReference type="EC" id="3.4.24.-" evidence="8"/>
<dbReference type="Gene3D" id="3.40.390.10">
    <property type="entry name" value="Collagenase (Catalytic Domain)"/>
    <property type="match status" value="1"/>
</dbReference>
<dbReference type="EMBL" id="RQTK01001246">
    <property type="protein sequence ID" value="RUS71254.1"/>
    <property type="molecule type" value="Genomic_DNA"/>
</dbReference>
<keyword evidence="5 7" id="KW-0482">Metalloprotease</keyword>
<dbReference type="Pfam" id="PF01400">
    <property type="entry name" value="Astacin"/>
    <property type="match status" value="1"/>
</dbReference>
<evidence type="ECO:0000256" key="2">
    <source>
        <dbReference type="ARBA" id="ARBA00022723"/>
    </source>
</evidence>
<dbReference type="PANTHER" id="PTHR10127">
    <property type="entry name" value="DISCOIDIN, CUB, EGF, LAMININ , AND ZINC METALLOPROTEASE DOMAIN CONTAINING"/>
    <property type="match status" value="1"/>
</dbReference>
<feature type="binding site" evidence="7">
    <location>
        <position position="62"/>
    </location>
    <ligand>
        <name>Zn(2+)</name>
        <dbReference type="ChEBI" id="CHEBI:29105"/>
        <note>catalytic</note>
    </ligand>
</feature>
<keyword evidence="2 7" id="KW-0479">Metal-binding</keyword>
<dbReference type="GO" id="GO:0008270">
    <property type="term" value="F:zinc ion binding"/>
    <property type="evidence" value="ECO:0007669"/>
    <property type="project" value="UniProtKB-UniRule"/>
</dbReference>
<keyword evidence="3 7" id="KW-0378">Hydrolase</keyword>
<dbReference type="InterPro" id="IPR006026">
    <property type="entry name" value="Peptidase_Metallo"/>
</dbReference>
<dbReference type="PRINTS" id="PR00480">
    <property type="entry name" value="ASTACIN"/>
</dbReference>
<dbReference type="PROSITE" id="PS50092">
    <property type="entry name" value="TSP1"/>
    <property type="match status" value="1"/>
</dbReference>
<comment type="caution">
    <text evidence="7">Lacks conserved residue(s) required for the propagation of feature annotation.</text>
</comment>
<sequence length="386" mass="43215">MRELTSLTCITFREVDSSYTDKPVLDFMKGYGCWSHVGREQAYPFQEMSVAESCFMKGIILHELGHVIGFWHEQSRPDRDDYVTFVQENVNRRESYNFKMETWGDIDSYGVPYDVGSIMHYGSTSYSKNGEVTLRSKDPLLQRSMGQRERMSFYDIKAANMAYCKDVCSTVTFSCLHDGYPDPKDCSRCRCPDGLHGSRCQAAAPSVESCGGCFPTLQPQVPCLLAKTESCMLKWLAQEYVACPVYFRVLTSACNKYITRQHSRPSVCHREEEQCCTGFQLRDGMCHATEEAILNMGNVDSGTTGDSSGKLPQPQATADPLSGWMNWAPWSTCSASCGGCGRRGRVRNCSKISMCGGKLEDRETQVCNYQPCPKYQAYACVASLLG</sequence>
<evidence type="ECO:0000313" key="10">
    <source>
        <dbReference type="EMBL" id="RUS71254.1"/>
    </source>
</evidence>
<dbReference type="PROSITE" id="PS51864">
    <property type="entry name" value="ASTACIN"/>
    <property type="match status" value="1"/>
</dbReference>
<dbReference type="Gene3D" id="2.20.100.10">
    <property type="entry name" value="Thrombospondin type-1 (TSP1) repeat"/>
    <property type="match status" value="1"/>
</dbReference>
<feature type="domain" description="Peptidase M12A" evidence="9">
    <location>
        <begin position="1"/>
        <end position="165"/>
    </location>
</feature>
<organism evidence="10 11">
    <name type="scientific">Elysia chlorotica</name>
    <name type="common">Eastern emerald elysia</name>
    <name type="synonym">Sea slug</name>
    <dbReference type="NCBI Taxonomy" id="188477"/>
    <lineage>
        <taxon>Eukaryota</taxon>
        <taxon>Metazoa</taxon>
        <taxon>Spiralia</taxon>
        <taxon>Lophotrochozoa</taxon>
        <taxon>Mollusca</taxon>
        <taxon>Gastropoda</taxon>
        <taxon>Heterobranchia</taxon>
        <taxon>Euthyneura</taxon>
        <taxon>Panpulmonata</taxon>
        <taxon>Sacoglossa</taxon>
        <taxon>Placobranchoidea</taxon>
        <taxon>Plakobranchidae</taxon>
        <taxon>Elysia</taxon>
    </lineage>
</organism>
<dbReference type="GO" id="GO:0004222">
    <property type="term" value="F:metalloendopeptidase activity"/>
    <property type="evidence" value="ECO:0007669"/>
    <property type="project" value="UniProtKB-UniRule"/>
</dbReference>
<evidence type="ECO:0000256" key="3">
    <source>
        <dbReference type="ARBA" id="ARBA00022801"/>
    </source>
</evidence>
<evidence type="ECO:0000256" key="5">
    <source>
        <dbReference type="ARBA" id="ARBA00023049"/>
    </source>
</evidence>
<comment type="caution">
    <text evidence="10">The sequence shown here is derived from an EMBL/GenBank/DDBJ whole genome shotgun (WGS) entry which is preliminary data.</text>
</comment>
<keyword evidence="6" id="KW-0325">Glycoprotein</keyword>
<evidence type="ECO:0000259" key="9">
    <source>
        <dbReference type="PROSITE" id="PS51864"/>
    </source>
</evidence>
<dbReference type="OrthoDB" id="6156706at2759"/>